<reference key="2">
    <citation type="submission" date="2011-10" db="EMBL/GenBank/DDBJ databases">
        <title>The genome and transcriptome sequence of Clonorchis sinensis provide insights into the carcinogenic liver fluke.</title>
        <authorList>
            <person name="Wang X."/>
            <person name="Huang Y."/>
            <person name="Chen W."/>
            <person name="Liu H."/>
            <person name="Guo L."/>
            <person name="Chen Y."/>
            <person name="Luo F."/>
            <person name="Zhou W."/>
            <person name="Sun J."/>
            <person name="Mao Q."/>
            <person name="Liang P."/>
            <person name="Zhou C."/>
            <person name="Tian Y."/>
            <person name="Men J."/>
            <person name="Lv X."/>
            <person name="Huang L."/>
            <person name="Zhou J."/>
            <person name="Hu Y."/>
            <person name="Li R."/>
            <person name="Zhang F."/>
            <person name="Lei H."/>
            <person name="Li X."/>
            <person name="Hu X."/>
            <person name="Liang C."/>
            <person name="Xu J."/>
            <person name="Wu Z."/>
            <person name="Yu X."/>
        </authorList>
    </citation>
    <scope>NUCLEOTIDE SEQUENCE</scope>
    <source>
        <strain>Henan</strain>
    </source>
</reference>
<sequence length="163" mass="18926">MEREESSEEGYSTQQLPEMRKILPNESVLSELETLLTMSSSCVCWLAVQNLLAKPYSNRASDGLLENSFHHRARYARETNVPVAAGRLSVTSFGDWRNNRFLPSRGKVVFVERLTKFKVEMLFQCKRRLFQDPWMDLVRPQRAGRVDLVQELSNVLFHEDQFG</sequence>
<keyword evidence="2" id="KW-1185">Reference proteome</keyword>
<protein>
    <submittedName>
        <fullName evidence="1">Uncharacterized protein</fullName>
    </submittedName>
</protein>
<name>G7Y9Q3_CLOSI</name>
<organism evidence="1 2">
    <name type="scientific">Clonorchis sinensis</name>
    <name type="common">Chinese liver fluke</name>
    <dbReference type="NCBI Taxonomy" id="79923"/>
    <lineage>
        <taxon>Eukaryota</taxon>
        <taxon>Metazoa</taxon>
        <taxon>Spiralia</taxon>
        <taxon>Lophotrochozoa</taxon>
        <taxon>Platyhelminthes</taxon>
        <taxon>Trematoda</taxon>
        <taxon>Digenea</taxon>
        <taxon>Opisthorchiida</taxon>
        <taxon>Opisthorchiata</taxon>
        <taxon>Opisthorchiidae</taxon>
        <taxon>Clonorchis</taxon>
    </lineage>
</organism>
<gene>
    <name evidence="1" type="ORF">CLF_103428</name>
</gene>
<dbReference type="InParanoid" id="G7Y9Q3"/>
<dbReference type="AlphaFoldDB" id="G7Y9Q3"/>
<dbReference type="EMBL" id="DF142977">
    <property type="protein sequence ID" value="GAA49687.1"/>
    <property type="molecule type" value="Genomic_DNA"/>
</dbReference>
<dbReference type="Proteomes" id="UP000008909">
    <property type="component" value="Unassembled WGS sequence"/>
</dbReference>
<evidence type="ECO:0000313" key="1">
    <source>
        <dbReference type="EMBL" id="GAA49687.1"/>
    </source>
</evidence>
<accession>G7Y9Q3</accession>
<reference evidence="1" key="1">
    <citation type="journal article" date="2011" name="Genome Biol.">
        <title>The draft genome of the carcinogenic human liver fluke Clonorchis sinensis.</title>
        <authorList>
            <person name="Wang X."/>
            <person name="Chen W."/>
            <person name="Huang Y."/>
            <person name="Sun J."/>
            <person name="Men J."/>
            <person name="Liu H."/>
            <person name="Luo F."/>
            <person name="Guo L."/>
            <person name="Lv X."/>
            <person name="Deng C."/>
            <person name="Zhou C."/>
            <person name="Fan Y."/>
            <person name="Li X."/>
            <person name="Huang L."/>
            <person name="Hu Y."/>
            <person name="Liang C."/>
            <person name="Hu X."/>
            <person name="Xu J."/>
            <person name="Yu X."/>
        </authorList>
    </citation>
    <scope>NUCLEOTIDE SEQUENCE [LARGE SCALE GENOMIC DNA]</scope>
    <source>
        <strain evidence="1">Henan</strain>
    </source>
</reference>
<proteinExistence type="predicted"/>
<evidence type="ECO:0000313" key="2">
    <source>
        <dbReference type="Proteomes" id="UP000008909"/>
    </source>
</evidence>